<dbReference type="InterPro" id="IPR011875">
    <property type="entry name" value="M1P_synthase"/>
</dbReference>
<dbReference type="RefSeq" id="WP_067586703.1">
    <property type="nucleotide sequence ID" value="NZ_FOWC01000017.1"/>
</dbReference>
<evidence type="ECO:0000256" key="1">
    <source>
        <dbReference type="ARBA" id="ARBA00022676"/>
    </source>
</evidence>
<dbReference type="Proteomes" id="UP000199137">
    <property type="component" value="Unassembled WGS sequence"/>
</dbReference>
<dbReference type="InterPro" id="IPR028098">
    <property type="entry name" value="Glyco_trans_4-like_N"/>
</dbReference>
<dbReference type="PANTHER" id="PTHR45947:SF3">
    <property type="entry name" value="SULFOQUINOVOSYL TRANSFERASE SQD2"/>
    <property type="match status" value="1"/>
</dbReference>
<dbReference type="STRING" id="112413.SAMN05421854_117139"/>
<dbReference type="GO" id="GO:1901137">
    <property type="term" value="P:carbohydrate derivative biosynthetic process"/>
    <property type="evidence" value="ECO:0007669"/>
    <property type="project" value="UniProtKB-ARBA"/>
</dbReference>
<evidence type="ECO:0000313" key="7">
    <source>
        <dbReference type="Proteomes" id="UP000199137"/>
    </source>
</evidence>
<dbReference type="Gene3D" id="3.40.50.2000">
    <property type="entry name" value="Glycogen Phosphorylase B"/>
    <property type="match status" value="2"/>
</dbReference>
<name>A0A1I6A686_9PSEU</name>
<organism evidence="6 7">
    <name type="scientific">Amycolatopsis rubida</name>
    <dbReference type="NCBI Taxonomy" id="112413"/>
    <lineage>
        <taxon>Bacteria</taxon>
        <taxon>Bacillati</taxon>
        <taxon>Actinomycetota</taxon>
        <taxon>Actinomycetes</taxon>
        <taxon>Pseudonocardiales</taxon>
        <taxon>Pseudonocardiaceae</taxon>
        <taxon>Amycolatopsis</taxon>
    </lineage>
</organism>
<dbReference type="EMBL" id="FOWC01000017">
    <property type="protein sequence ID" value="SFQ64219.1"/>
    <property type="molecule type" value="Genomic_DNA"/>
</dbReference>
<dbReference type="GO" id="GO:0016757">
    <property type="term" value="F:glycosyltransferase activity"/>
    <property type="evidence" value="ECO:0007669"/>
    <property type="project" value="UniProtKB-KW"/>
</dbReference>
<dbReference type="InterPro" id="IPR050194">
    <property type="entry name" value="Glycosyltransferase_grp1"/>
</dbReference>
<feature type="domain" description="Glycosyltransferase subfamily 4-like N-terminal" evidence="4">
    <location>
        <begin position="15"/>
        <end position="175"/>
    </location>
</feature>
<proteinExistence type="predicted"/>
<dbReference type="Proteomes" id="UP000470404">
    <property type="component" value="Unassembled WGS sequence"/>
</dbReference>
<protein>
    <submittedName>
        <fullName evidence="5">Glycogen synthase</fullName>
    </submittedName>
    <submittedName>
        <fullName evidence="6">Starch synthase</fullName>
    </submittedName>
</protein>
<evidence type="ECO:0000313" key="6">
    <source>
        <dbReference type="EMBL" id="SFQ64219.1"/>
    </source>
</evidence>
<sequence length="385" mass="41183">MKVGLLTREYPPDVYGGAGVHVEFLARELRSLVELDVHCWGPDRPDGAHGHRDAHGYAQPAFATMDIAVSMADALAGHDLAHSHTWYANLGGHLAKLAHGIPHVITAHSLEPLRPWKAEQLGGGYRVSSWIERDAYEAADAIIAVSSGMRRDVLAAYPNVDPARVHVVRNGIDTELYQPDPGTDVLEKHGIDPNRPYALFVGRITRQKGVPHLVRAGAALDEDVQLILCAGGADTPELDAEFRGLVAELQGKRSGVHWIPEMLPRTEVVQLLTHALVFVCPSVYEPLGIVNLEAMACGTAVVASDVGGIPEVVADGETGVLVHYDENEPGAFEAGLARGINDLAADRDRATRLGLAGRDRAVGEFGWTAIAAATVGVYQACGRVS</sequence>
<accession>A0A1I6A686</accession>
<dbReference type="InterPro" id="IPR001296">
    <property type="entry name" value="Glyco_trans_1"/>
</dbReference>
<feature type="domain" description="Glycosyl transferase family 1" evidence="3">
    <location>
        <begin position="187"/>
        <end position="358"/>
    </location>
</feature>
<dbReference type="Pfam" id="PF13439">
    <property type="entry name" value="Glyco_transf_4"/>
    <property type="match status" value="1"/>
</dbReference>
<evidence type="ECO:0000256" key="2">
    <source>
        <dbReference type="ARBA" id="ARBA00022679"/>
    </source>
</evidence>
<dbReference type="SUPFAM" id="SSF53756">
    <property type="entry name" value="UDP-Glycosyltransferase/glycogen phosphorylase"/>
    <property type="match status" value="1"/>
</dbReference>
<evidence type="ECO:0000313" key="8">
    <source>
        <dbReference type="Proteomes" id="UP000470404"/>
    </source>
</evidence>
<keyword evidence="1" id="KW-0328">Glycosyltransferase</keyword>
<dbReference type="Pfam" id="PF00534">
    <property type="entry name" value="Glycos_transf_1"/>
    <property type="match status" value="1"/>
</dbReference>
<dbReference type="OrthoDB" id="6286688at2"/>
<reference evidence="6 7" key="1">
    <citation type="submission" date="2016-10" db="EMBL/GenBank/DDBJ databases">
        <authorList>
            <person name="de Groot N.N."/>
        </authorList>
    </citation>
    <scope>NUCLEOTIDE SEQUENCE [LARGE SCALE GENOMIC DNA]</scope>
    <source>
        <strain evidence="6 7">DSM 44637</strain>
    </source>
</reference>
<gene>
    <name evidence="5" type="primary">glgA</name>
    <name evidence="5" type="ORF">G3I59_13020</name>
    <name evidence="6" type="ORF">SAMN05421854_117139</name>
</gene>
<dbReference type="AlphaFoldDB" id="A0A1I6A686"/>
<evidence type="ECO:0000259" key="3">
    <source>
        <dbReference type="Pfam" id="PF00534"/>
    </source>
</evidence>
<keyword evidence="8" id="KW-1185">Reference proteome</keyword>
<evidence type="ECO:0000259" key="4">
    <source>
        <dbReference type="Pfam" id="PF13439"/>
    </source>
</evidence>
<dbReference type="NCBIfam" id="TIGR02149">
    <property type="entry name" value="glgA_Coryne"/>
    <property type="match status" value="1"/>
</dbReference>
<dbReference type="GO" id="GO:0009250">
    <property type="term" value="P:glucan biosynthetic process"/>
    <property type="evidence" value="ECO:0007669"/>
    <property type="project" value="InterPro"/>
</dbReference>
<reference evidence="5 8" key="2">
    <citation type="submission" date="2020-01" db="EMBL/GenBank/DDBJ databases">
        <title>Insect and environment-associated Actinomycetes.</title>
        <authorList>
            <person name="Currrie C."/>
            <person name="Chevrette M."/>
            <person name="Carlson C."/>
            <person name="Stubbendieck R."/>
            <person name="Wendt-Pienkowski E."/>
        </authorList>
    </citation>
    <scope>NUCLEOTIDE SEQUENCE [LARGE SCALE GENOMIC DNA]</scope>
    <source>
        <strain evidence="5 8">SID8386</strain>
    </source>
</reference>
<dbReference type="CDD" id="cd03801">
    <property type="entry name" value="GT4_PimA-like"/>
    <property type="match status" value="1"/>
</dbReference>
<evidence type="ECO:0000313" key="5">
    <source>
        <dbReference type="EMBL" id="NEC56484.1"/>
    </source>
</evidence>
<dbReference type="PANTHER" id="PTHR45947">
    <property type="entry name" value="SULFOQUINOVOSYL TRANSFERASE SQD2"/>
    <property type="match status" value="1"/>
</dbReference>
<keyword evidence="2" id="KW-0808">Transferase</keyword>
<dbReference type="EMBL" id="JAAGNC010000071">
    <property type="protein sequence ID" value="NEC56484.1"/>
    <property type="molecule type" value="Genomic_DNA"/>
</dbReference>